<gene>
    <name evidence="1" type="ORF">SAMN02745221_02090</name>
</gene>
<dbReference type="AlphaFoldDB" id="A0A1M5RR68"/>
<evidence type="ECO:0000313" key="1">
    <source>
        <dbReference type="EMBL" id="SHH28736.1"/>
    </source>
</evidence>
<name>A0A1M5RR68_9FIRM</name>
<accession>A0A1M5RR68</accession>
<dbReference type="NCBIfam" id="TIGR01765">
    <property type="entry name" value="tspaseT_teng_N"/>
    <property type="match status" value="1"/>
</dbReference>
<feature type="non-terminal residue" evidence="1">
    <location>
        <position position="247"/>
    </location>
</feature>
<sequence length="247" mass="28597">MITIQAKLTFPDKEDERVVADLMRRWSACMRFAYNRFLEGKTRNELKRDLQGVFHLNSRYVDDAIMKAKSVLESCRERGENPSKVIFGGRNLFKKLKKRHINGNEYKKLQQEWQERRKGNLYSRGDKTKKGNLNTRIEIDENGAALRINVGERKYVYAKIQAGCKKGKSREELLKAISTCQEAYSVELKLKNGKTYACFTIEENIPEVVITKENGIIGIDINAYPDHIAWAESDRNGQLVRYGRIPM</sequence>
<reference evidence="2" key="1">
    <citation type="submission" date="2016-11" db="EMBL/GenBank/DDBJ databases">
        <authorList>
            <person name="Varghese N."/>
            <person name="Submissions S."/>
        </authorList>
    </citation>
    <scope>NUCLEOTIDE SEQUENCE [LARGE SCALE GENOMIC DNA]</scope>
    <source>
        <strain evidence="2">DSM 11003</strain>
    </source>
</reference>
<dbReference type="EMBL" id="FQWY01000055">
    <property type="protein sequence ID" value="SHH28736.1"/>
    <property type="molecule type" value="Genomic_DNA"/>
</dbReference>
<evidence type="ECO:0000313" key="2">
    <source>
        <dbReference type="Proteomes" id="UP000242329"/>
    </source>
</evidence>
<protein>
    <submittedName>
        <fullName evidence="1">Transposase, putative, N-terminal domain-containing protein</fullName>
    </submittedName>
</protein>
<keyword evidence="2" id="KW-1185">Reference proteome</keyword>
<organism evidence="1 2">
    <name type="scientific">Thermosyntropha lipolytica DSM 11003</name>
    <dbReference type="NCBI Taxonomy" id="1123382"/>
    <lineage>
        <taxon>Bacteria</taxon>
        <taxon>Bacillati</taxon>
        <taxon>Bacillota</taxon>
        <taxon>Clostridia</taxon>
        <taxon>Eubacteriales</taxon>
        <taxon>Syntrophomonadaceae</taxon>
        <taxon>Thermosyntropha</taxon>
    </lineage>
</organism>
<proteinExistence type="predicted"/>
<dbReference type="Proteomes" id="UP000242329">
    <property type="component" value="Unassembled WGS sequence"/>
</dbReference>
<dbReference type="STRING" id="1123382.SAMN02745221_02090"/>
<dbReference type="InterPro" id="IPR010094">
    <property type="entry name" value="Transposase_put_N"/>
</dbReference>